<dbReference type="CDD" id="cd18809">
    <property type="entry name" value="SF1_C_RecD"/>
    <property type="match status" value="1"/>
</dbReference>
<dbReference type="Gene3D" id="3.40.50.300">
    <property type="entry name" value="P-loop containing nucleotide triphosphate hydrolases"/>
    <property type="match status" value="3"/>
</dbReference>
<keyword evidence="12" id="KW-0539">Nucleus</keyword>
<evidence type="ECO:0000313" key="20">
    <source>
        <dbReference type="Proteomes" id="UP000694405"/>
    </source>
</evidence>
<evidence type="ECO:0000256" key="8">
    <source>
        <dbReference type="ARBA" id="ARBA00022741"/>
    </source>
</evidence>
<evidence type="ECO:0000256" key="14">
    <source>
        <dbReference type="ARBA" id="ARBA00055511"/>
    </source>
</evidence>
<dbReference type="InterPro" id="IPR027417">
    <property type="entry name" value="P-loop_NTPase"/>
</dbReference>
<comment type="similarity">
    <text evidence="15">Belongs to the RecD family. HELB subfamily.</text>
</comment>
<dbReference type="GO" id="GO:0005694">
    <property type="term" value="C:chromosome"/>
    <property type="evidence" value="ECO:0007669"/>
    <property type="project" value="UniProtKB-SubCell"/>
</dbReference>
<dbReference type="InterPro" id="IPR050534">
    <property type="entry name" value="Coronavir_polyprotein_1ab"/>
</dbReference>
<dbReference type="GO" id="GO:0017116">
    <property type="term" value="F:single-stranded DNA helicase activity"/>
    <property type="evidence" value="ECO:0007669"/>
    <property type="project" value="TreeGrafter"/>
</dbReference>
<reference evidence="19" key="2">
    <citation type="submission" date="2025-08" db="UniProtKB">
        <authorList>
            <consortium name="Ensembl"/>
        </authorList>
    </citation>
    <scope>IDENTIFICATION</scope>
</reference>
<feature type="region of interest" description="Disordered" evidence="17">
    <location>
        <begin position="1066"/>
        <end position="1103"/>
    </location>
</feature>
<evidence type="ECO:0000256" key="7">
    <source>
        <dbReference type="ARBA" id="ARBA00022553"/>
    </source>
</evidence>
<dbReference type="SUPFAM" id="SSF52540">
    <property type="entry name" value="P-loop containing nucleoside triphosphate hydrolases"/>
    <property type="match status" value="2"/>
</dbReference>
<dbReference type="GO" id="GO:1903775">
    <property type="term" value="P:regulation of DNA double-strand break processing"/>
    <property type="evidence" value="ECO:0007669"/>
    <property type="project" value="UniProtKB-ARBA"/>
</dbReference>
<keyword evidence="6" id="KW-0963">Cytoplasm</keyword>
<evidence type="ECO:0000256" key="9">
    <source>
        <dbReference type="ARBA" id="ARBA00022801"/>
    </source>
</evidence>
<dbReference type="PANTHER" id="PTHR43788:SF6">
    <property type="entry name" value="DNA HELICASE B"/>
    <property type="match status" value="1"/>
</dbReference>
<evidence type="ECO:0000256" key="10">
    <source>
        <dbReference type="ARBA" id="ARBA00022806"/>
    </source>
</evidence>
<evidence type="ECO:0000256" key="13">
    <source>
        <dbReference type="ARBA" id="ARBA00047995"/>
    </source>
</evidence>
<evidence type="ECO:0000259" key="18">
    <source>
        <dbReference type="Pfam" id="PF25894"/>
    </source>
</evidence>
<comment type="subcellular location">
    <subcellularLocation>
        <location evidence="2">Chromosome</location>
    </subcellularLocation>
    <subcellularLocation>
        <location evidence="3">Cytoplasm</location>
    </subcellularLocation>
    <subcellularLocation>
        <location evidence="1">Nucleus</location>
    </subcellularLocation>
</comment>
<keyword evidence="20" id="KW-1185">Reference proteome</keyword>
<dbReference type="GO" id="GO:0006269">
    <property type="term" value="P:DNA replication, synthesis of primer"/>
    <property type="evidence" value="ECO:0007669"/>
    <property type="project" value="UniProtKB-ARBA"/>
</dbReference>
<protein>
    <recommendedName>
        <fullName evidence="16">DNA helicase B</fullName>
        <ecNumber evidence="4">3.6.4.12</ecNumber>
    </recommendedName>
</protein>
<evidence type="ECO:0000256" key="17">
    <source>
        <dbReference type="SAM" id="MobiDB-lite"/>
    </source>
</evidence>
<dbReference type="GO" id="GO:0006974">
    <property type="term" value="P:DNA damage response"/>
    <property type="evidence" value="ECO:0007669"/>
    <property type="project" value="UniProtKB-ARBA"/>
</dbReference>
<keyword evidence="11" id="KW-0067">ATP-binding</keyword>
<dbReference type="Proteomes" id="UP000694405">
    <property type="component" value="Chromosome 5"/>
</dbReference>
<dbReference type="Pfam" id="PF13604">
    <property type="entry name" value="AAA_30"/>
    <property type="match status" value="1"/>
</dbReference>
<feature type="compositionally biased region" description="Polar residues" evidence="17">
    <location>
        <begin position="1070"/>
        <end position="1093"/>
    </location>
</feature>
<feature type="domain" description="DNA helicase B winged helix" evidence="18">
    <location>
        <begin position="382"/>
        <end position="491"/>
    </location>
</feature>
<organism evidence="19 20">
    <name type="scientific">Melopsittacus undulatus</name>
    <name type="common">Budgerigar</name>
    <name type="synonym">Psittacus undulatus</name>
    <dbReference type="NCBI Taxonomy" id="13146"/>
    <lineage>
        <taxon>Eukaryota</taxon>
        <taxon>Metazoa</taxon>
        <taxon>Chordata</taxon>
        <taxon>Craniata</taxon>
        <taxon>Vertebrata</taxon>
        <taxon>Euteleostomi</taxon>
        <taxon>Archelosauria</taxon>
        <taxon>Archosauria</taxon>
        <taxon>Dinosauria</taxon>
        <taxon>Saurischia</taxon>
        <taxon>Theropoda</taxon>
        <taxon>Coelurosauria</taxon>
        <taxon>Aves</taxon>
        <taxon>Neognathae</taxon>
        <taxon>Neoaves</taxon>
        <taxon>Telluraves</taxon>
        <taxon>Australaves</taxon>
        <taxon>Psittaciformes</taxon>
        <taxon>Psittaculidae</taxon>
        <taxon>Melopsittacus</taxon>
    </lineage>
</organism>
<accession>A0A8C6JED9</accession>
<keyword evidence="5" id="KW-0158">Chromosome</keyword>
<dbReference type="GO" id="GO:0005737">
    <property type="term" value="C:cytoplasm"/>
    <property type="evidence" value="ECO:0007669"/>
    <property type="project" value="UniProtKB-SubCell"/>
</dbReference>
<evidence type="ECO:0000256" key="11">
    <source>
        <dbReference type="ARBA" id="ARBA00022840"/>
    </source>
</evidence>
<proteinExistence type="inferred from homology"/>
<evidence type="ECO:0000256" key="1">
    <source>
        <dbReference type="ARBA" id="ARBA00004123"/>
    </source>
</evidence>
<dbReference type="EC" id="3.6.4.12" evidence="4"/>
<gene>
    <name evidence="19" type="primary">LOC101878662</name>
</gene>
<evidence type="ECO:0000256" key="6">
    <source>
        <dbReference type="ARBA" id="ARBA00022490"/>
    </source>
</evidence>
<evidence type="ECO:0000256" key="2">
    <source>
        <dbReference type="ARBA" id="ARBA00004286"/>
    </source>
</evidence>
<evidence type="ECO:0000256" key="16">
    <source>
        <dbReference type="ARBA" id="ARBA00072281"/>
    </source>
</evidence>
<keyword evidence="10" id="KW-0347">Helicase</keyword>
<sequence length="1176" mass="133244">MCLPALGDHTAVADPLPRCPSRHQVCVSSPQLSTVRPAPPEAARPPRPTRYRREQRRTRPEPAWPRCHQAAPLPPGGPAATRRPRCHQSAPLPPGGPAATRRPRSVPLHVSFRAGRGAAARILPSARPGRGMAAGRQRPAPVLELWGVLLPLRREAAGDSEEETDEEAEEEPHLAEAAFLDGSGQKLAAALPPRRAVIIQEDNTEKEYEVVGRFPLVGPWWRVNVKAKKLGSKYFVQGYPSYFLRTAIDENNRQVFSLFLKECAVPEYFREKFFTWLPEESVLSFGNLENTLKEFQASHLPAGVKQRDTKNYDIFYYVSKSFAGKAALVALTFPMILEFLPILLPRHFCCLLDMVCWQRKTGKNSGTDSKEEYFQDKMLTKLDEILKNELWKLGFSRIIYRELKLPYCEATWAAFCQCEHLLWKIPELQKNALILYDQLKKRCREMGHTYQDQDELAHFVSKDMSIEHVWQSLEFLKDQSIVIKEKKLVFLPYLYKSEKDIAMYISKLLSNRSWKLDVDVKKVLNVSETSREMVDIGVNVTQAHEMEHMNENSPDNHNCENHFAEKEVGSTSGTQSKAELDLDQVIALEKICSNPITIISGKGGCGKSTIVSYLFRHLKQMEKEVEAASKAFEEDLDASEEWNAFDLSGESENMYAKKNVHVLFTAPTGRAAGLLSQKTNIPAYTLHQIIYSFRSWRQSEQLQPWKFSTVTVLIVDEGSLVSVHILSLVLKLLFEHAQLAKLIILGDTRQLPSIDPGNMLADIFEGLKSRGFSVELRTNHRAESQLIVDNASRISHRQLPEFDEVLKVSAWNEEMKMPGPEKKFIFIALPAGGGCDKLQTAIKTLLKKGPGLQDAKQSQFIAFRRQDCDVINELCCQHYSNHLTRDHKKRLLFQIDDKISCTRNTYLKDLLPGCGFGGGPYHHEHKSGESALTADTAEEGKRLCNGDIFFITNDVEINKQRLLTISSTYGSTFTVDYKALKKLCHIKHAWARTIHTFQGSEEKTVVYVVGNPGRQHWQHVYTAVTRGCCRVYVIAEEPHLRRAVTNKSVPRKTHLQRFLREAIAERSSCPGHTSSPLTKSWLSQDPETQSVRLTQGAPEPPEPLTDLIKQAESAVLIQEEQTDILQQSARKRQQTLAENSEDAMETPWRTEDSPLQSSRLRNLTLGHVTPRKLLKK</sequence>
<comment type="catalytic activity">
    <reaction evidence="13">
        <text>ATP + H2O = ADP + phosphate + H(+)</text>
        <dbReference type="Rhea" id="RHEA:13065"/>
        <dbReference type="ChEBI" id="CHEBI:15377"/>
        <dbReference type="ChEBI" id="CHEBI:15378"/>
        <dbReference type="ChEBI" id="CHEBI:30616"/>
        <dbReference type="ChEBI" id="CHEBI:43474"/>
        <dbReference type="ChEBI" id="CHEBI:456216"/>
        <dbReference type="EC" id="3.6.4.12"/>
    </reaction>
</comment>
<evidence type="ECO:0000256" key="3">
    <source>
        <dbReference type="ARBA" id="ARBA00004496"/>
    </source>
</evidence>
<name>A0A8C6JED9_MELUD</name>
<dbReference type="GO" id="GO:0005524">
    <property type="term" value="F:ATP binding"/>
    <property type="evidence" value="ECO:0007669"/>
    <property type="project" value="UniProtKB-KW"/>
</dbReference>
<evidence type="ECO:0000256" key="5">
    <source>
        <dbReference type="ARBA" id="ARBA00022454"/>
    </source>
</evidence>
<evidence type="ECO:0000256" key="4">
    <source>
        <dbReference type="ARBA" id="ARBA00012551"/>
    </source>
</evidence>
<dbReference type="GO" id="GO:2000042">
    <property type="term" value="P:negative regulation of double-strand break repair via homologous recombination"/>
    <property type="evidence" value="ECO:0007669"/>
    <property type="project" value="UniProtKB-ARBA"/>
</dbReference>
<dbReference type="Pfam" id="PF25894">
    <property type="entry name" value="WHD_HELB"/>
    <property type="match status" value="1"/>
</dbReference>
<keyword evidence="7" id="KW-0597">Phosphoprotein</keyword>
<dbReference type="FunFam" id="3.40.50.300:FF:001523">
    <property type="entry name" value="Helicase (DNA) B"/>
    <property type="match status" value="1"/>
</dbReference>
<feature type="region of interest" description="Disordered" evidence="17">
    <location>
        <begin position="1"/>
        <end position="104"/>
    </location>
</feature>
<evidence type="ECO:0000313" key="19">
    <source>
        <dbReference type="Ensembl" id="ENSMUNP00000010947.2"/>
    </source>
</evidence>
<reference evidence="19" key="3">
    <citation type="submission" date="2025-09" db="UniProtKB">
        <authorList>
            <consortium name="Ensembl"/>
        </authorList>
    </citation>
    <scope>IDENTIFICATION</scope>
</reference>
<dbReference type="AlphaFoldDB" id="A0A8C6JED9"/>
<accession>A0A8V5G453</accession>
<dbReference type="CDD" id="cd17933">
    <property type="entry name" value="DEXSc_RecD-like"/>
    <property type="match status" value="1"/>
</dbReference>
<feature type="compositionally biased region" description="Basic residues" evidence="17">
    <location>
        <begin position="47"/>
        <end position="56"/>
    </location>
</feature>
<comment type="function">
    <text evidence="14">5'-3' DNA helicase involved in DNA damage response by acting as an inhibitor of DNA end resection. Recruitment to single-stranded DNA (ssDNA) following DNA damage leads to inhibit the nucleases catalyzing resection, such as EXO1, BLM and DNA2, possibly via the 5'-3' ssDNA translocase activity of HELB. As cells approach S phase, DNA end resection is promoted by the nuclear export of HELB following phosphorylation. Acts independently of TP53BP1. Unwinds duplex DNA with 5'-3' polarity. Has single-strand DNA-dependent ATPase and DNA helicase activities. Prefers ATP and dATP as substrates. During S phase, may facilitate cellular recovery from replication stress.</text>
</comment>
<evidence type="ECO:0000256" key="15">
    <source>
        <dbReference type="ARBA" id="ARBA00061441"/>
    </source>
</evidence>
<dbReference type="Ensembl" id="ENSMUNT00000012636.2">
    <property type="protein sequence ID" value="ENSMUNP00000010947.2"/>
    <property type="gene ID" value="ENSMUNG00000008588.2"/>
</dbReference>
<feature type="compositionally biased region" description="Pro residues" evidence="17">
    <location>
        <begin position="37"/>
        <end position="46"/>
    </location>
</feature>
<dbReference type="InterPro" id="IPR058839">
    <property type="entry name" value="WHD_HELB"/>
</dbReference>
<dbReference type="PANTHER" id="PTHR43788">
    <property type="entry name" value="DNA2/NAM7 HELICASE FAMILY MEMBER"/>
    <property type="match status" value="1"/>
</dbReference>
<evidence type="ECO:0000256" key="12">
    <source>
        <dbReference type="ARBA" id="ARBA00023242"/>
    </source>
</evidence>
<feature type="compositionally biased region" description="Polar residues" evidence="17">
    <location>
        <begin position="1128"/>
        <end position="1138"/>
    </location>
</feature>
<keyword evidence="8" id="KW-0547">Nucleotide-binding</keyword>
<reference evidence="19" key="1">
    <citation type="submission" date="2020-03" db="EMBL/GenBank/DDBJ databases">
        <title>Melopsittacus undulatus (budgerigar) genome, bMelUnd1, maternal haplotype with Z.</title>
        <authorList>
            <person name="Gedman G."/>
            <person name="Mountcastle J."/>
            <person name="Haase B."/>
            <person name="Formenti G."/>
            <person name="Wright T."/>
            <person name="Apodaca J."/>
            <person name="Pelan S."/>
            <person name="Chow W."/>
            <person name="Rhie A."/>
            <person name="Howe K."/>
            <person name="Fedrigo O."/>
            <person name="Jarvis E.D."/>
        </authorList>
    </citation>
    <scope>NUCLEOTIDE SEQUENCE [LARGE SCALE GENOMIC DNA]</scope>
</reference>
<dbReference type="GO" id="GO:0016787">
    <property type="term" value="F:hydrolase activity"/>
    <property type="evidence" value="ECO:0007669"/>
    <property type="project" value="UniProtKB-KW"/>
</dbReference>
<dbReference type="Gene3D" id="2.30.30.940">
    <property type="match status" value="1"/>
</dbReference>
<dbReference type="GO" id="GO:0005634">
    <property type="term" value="C:nucleus"/>
    <property type="evidence" value="ECO:0007669"/>
    <property type="project" value="UniProtKB-SubCell"/>
</dbReference>
<feature type="region of interest" description="Disordered" evidence="17">
    <location>
        <begin position="1128"/>
        <end position="1156"/>
    </location>
</feature>
<keyword evidence="9" id="KW-0378">Hydrolase</keyword>